<proteinExistence type="predicted"/>
<dbReference type="GO" id="GO:0003723">
    <property type="term" value="F:RNA binding"/>
    <property type="evidence" value="ECO:0007669"/>
    <property type="project" value="InterPro"/>
</dbReference>
<evidence type="ECO:0000256" key="1">
    <source>
        <dbReference type="ARBA" id="ARBA00022722"/>
    </source>
</evidence>
<dbReference type="Pfam" id="PF00545">
    <property type="entry name" value="Ribonuclease"/>
    <property type="match status" value="1"/>
</dbReference>
<dbReference type="Gene3D" id="3.10.450.30">
    <property type="entry name" value="Microbial ribonucleases"/>
    <property type="match status" value="1"/>
</dbReference>
<organism evidence="4 5">
    <name type="scientific">Prauserella flavalba</name>
    <dbReference type="NCBI Taxonomy" id="1477506"/>
    <lineage>
        <taxon>Bacteria</taxon>
        <taxon>Bacillati</taxon>
        <taxon>Actinomycetota</taxon>
        <taxon>Actinomycetes</taxon>
        <taxon>Pseudonocardiales</taxon>
        <taxon>Pseudonocardiaceae</taxon>
        <taxon>Prauserella</taxon>
    </lineage>
</organism>
<dbReference type="InterPro" id="IPR016191">
    <property type="entry name" value="Ribonuclease/ribotoxin"/>
</dbReference>
<dbReference type="GO" id="GO:0016787">
    <property type="term" value="F:hydrolase activity"/>
    <property type="evidence" value="ECO:0007669"/>
    <property type="project" value="UniProtKB-KW"/>
</dbReference>
<dbReference type="GO" id="GO:0004521">
    <property type="term" value="F:RNA endonuclease activity"/>
    <property type="evidence" value="ECO:0007669"/>
    <property type="project" value="InterPro"/>
</dbReference>
<keyword evidence="5" id="KW-1185">Reference proteome</keyword>
<dbReference type="RefSeq" id="WP_110342237.1">
    <property type="nucleotide sequence ID" value="NZ_MASU01000013.1"/>
</dbReference>
<evidence type="ECO:0000256" key="3">
    <source>
        <dbReference type="SAM" id="SignalP"/>
    </source>
</evidence>
<comment type="caution">
    <text evidence="4">The sequence shown here is derived from an EMBL/GenBank/DDBJ whole genome shotgun (WGS) entry which is preliminary data.</text>
</comment>
<feature type="chain" id="PRO_5016317002" evidence="3">
    <location>
        <begin position="29"/>
        <end position="134"/>
    </location>
</feature>
<name>A0A318LEF2_9PSEU</name>
<protein>
    <submittedName>
        <fullName evidence="4">Ribonuclease</fullName>
    </submittedName>
</protein>
<evidence type="ECO:0000313" key="5">
    <source>
        <dbReference type="Proteomes" id="UP000247892"/>
    </source>
</evidence>
<keyword evidence="2" id="KW-0378">Hydrolase</keyword>
<dbReference type="OrthoDB" id="5326845at2"/>
<dbReference type="EMBL" id="MASU01000013">
    <property type="protein sequence ID" value="PXY24209.1"/>
    <property type="molecule type" value="Genomic_DNA"/>
</dbReference>
<sequence>MTNYRSRVTTVLLALIVALLGGASTVTAQPLAAAQAECGDTSGFEQVPLGDLPPEATDTYELIEAGGPYPYPQDGTTFENREGLLPDCETGYYAEYTVETPGSDDRGARRIVTGDGGEYFYTPDHYESFVLIQL</sequence>
<accession>A0A318LEF2</accession>
<evidence type="ECO:0000256" key="2">
    <source>
        <dbReference type="ARBA" id="ARBA00022801"/>
    </source>
</evidence>
<reference evidence="4 5" key="1">
    <citation type="submission" date="2016-07" db="EMBL/GenBank/DDBJ databases">
        <title>Draft genome sequence of Prauserella sp. YIM 121212, isolated from alkaline soil.</title>
        <authorList>
            <person name="Ruckert C."/>
            <person name="Albersmeier A."/>
            <person name="Jiang C.-L."/>
            <person name="Jiang Y."/>
            <person name="Kalinowski J."/>
            <person name="Schneider O."/>
            <person name="Winkler A."/>
            <person name="Zotchev S.B."/>
        </authorList>
    </citation>
    <scope>NUCLEOTIDE SEQUENCE [LARGE SCALE GENOMIC DNA]</scope>
    <source>
        <strain evidence="4 5">YIM 121212</strain>
    </source>
</reference>
<dbReference type="InterPro" id="IPR000026">
    <property type="entry name" value="N1-like"/>
</dbReference>
<evidence type="ECO:0000313" key="4">
    <source>
        <dbReference type="EMBL" id="PXY24209.1"/>
    </source>
</evidence>
<dbReference type="Proteomes" id="UP000247892">
    <property type="component" value="Unassembled WGS sequence"/>
</dbReference>
<keyword evidence="3" id="KW-0732">Signal</keyword>
<dbReference type="SUPFAM" id="SSF53933">
    <property type="entry name" value="Microbial ribonucleases"/>
    <property type="match status" value="1"/>
</dbReference>
<keyword evidence="1" id="KW-0540">Nuclease</keyword>
<gene>
    <name evidence="4" type="ORF">BA062_28685</name>
</gene>
<dbReference type="AlphaFoldDB" id="A0A318LEF2"/>
<feature type="signal peptide" evidence="3">
    <location>
        <begin position="1"/>
        <end position="28"/>
    </location>
</feature>